<feature type="signal peptide" evidence="1">
    <location>
        <begin position="1"/>
        <end position="28"/>
    </location>
</feature>
<evidence type="ECO:0000313" key="2">
    <source>
        <dbReference type="EMBL" id="KUM92899.1"/>
    </source>
</evidence>
<dbReference type="AlphaFoldDB" id="A0A101NGW1"/>
<reference evidence="2 3" key="1">
    <citation type="submission" date="2015-10" db="EMBL/GenBank/DDBJ databases">
        <title>Draft genome sequence of Streptomyces cellostaticus DSM 40189, type strain for the species Streptomyces cellostaticus.</title>
        <authorList>
            <person name="Ruckert C."/>
            <person name="Winkler A."/>
            <person name="Kalinowski J."/>
            <person name="Kampfer P."/>
            <person name="Glaeser S."/>
        </authorList>
    </citation>
    <scope>NUCLEOTIDE SEQUENCE [LARGE SCALE GENOMIC DNA]</scope>
    <source>
        <strain evidence="2 3">DSM 40189</strain>
    </source>
</reference>
<keyword evidence="1" id="KW-0732">Signal</keyword>
<dbReference type="EMBL" id="LMWL01000055">
    <property type="protein sequence ID" value="KUM92899.1"/>
    <property type="molecule type" value="Genomic_DNA"/>
</dbReference>
<protein>
    <submittedName>
        <fullName evidence="2">Uncharacterized protein</fullName>
    </submittedName>
</protein>
<name>A0A101NGW1_9ACTN</name>
<organism evidence="2 3">
    <name type="scientific">Streptomyces cellostaticus</name>
    <dbReference type="NCBI Taxonomy" id="67285"/>
    <lineage>
        <taxon>Bacteria</taxon>
        <taxon>Bacillati</taxon>
        <taxon>Actinomycetota</taxon>
        <taxon>Actinomycetes</taxon>
        <taxon>Kitasatosporales</taxon>
        <taxon>Streptomycetaceae</taxon>
        <taxon>Streptomyces</taxon>
    </lineage>
</organism>
<keyword evidence="3" id="KW-1185">Reference proteome</keyword>
<feature type="chain" id="PRO_5038718767" evidence="1">
    <location>
        <begin position="29"/>
        <end position="186"/>
    </location>
</feature>
<gene>
    <name evidence="2" type="ORF">AQI88_29585</name>
</gene>
<evidence type="ECO:0000313" key="3">
    <source>
        <dbReference type="Proteomes" id="UP000054241"/>
    </source>
</evidence>
<proteinExistence type="predicted"/>
<comment type="caution">
    <text evidence="2">The sequence shown here is derived from an EMBL/GenBank/DDBJ whole genome shotgun (WGS) entry which is preliminary data.</text>
</comment>
<dbReference type="Proteomes" id="UP000054241">
    <property type="component" value="Unassembled WGS sequence"/>
</dbReference>
<accession>A0A101NGW1</accession>
<sequence>MSRSSHRRGRARAVIPAVLAMAATTVLGTTAHSAPQKAPSATLVSDITYQILDHEDFGPNESCPRTDYSRETVRSLPRDFFFSRTCGGEIRVEIDYRASLNSDRSITIIGGHVKFFEGSSVFTNDQDGGLDFGFTGEPQTIIPMGQAQTRSFYVENDAEGEPDDHATVTVTWTNIRNYQLSRVRLP</sequence>
<evidence type="ECO:0000256" key="1">
    <source>
        <dbReference type="SAM" id="SignalP"/>
    </source>
</evidence>